<dbReference type="PANTHER" id="PTHR44200">
    <property type="entry name" value="DNAJ HOMOLOG SUBFAMILY C MEMBER 7"/>
    <property type="match status" value="1"/>
</dbReference>
<dbReference type="Proteomes" id="UP001162164">
    <property type="component" value="Unassembled WGS sequence"/>
</dbReference>
<reference evidence="1" key="1">
    <citation type="journal article" date="2023" name="Insect Mol. Biol.">
        <title>Genome sequencing provides insights into the evolution of gene families encoding plant cell wall-degrading enzymes in longhorned beetles.</title>
        <authorList>
            <person name="Shin N.R."/>
            <person name="Okamura Y."/>
            <person name="Kirsch R."/>
            <person name="Pauchet Y."/>
        </authorList>
    </citation>
    <scope>NUCLEOTIDE SEQUENCE</scope>
    <source>
        <strain evidence="1">MMC_N1</strain>
    </source>
</reference>
<dbReference type="Gene3D" id="1.25.40.10">
    <property type="entry name" value="Tetratricopeptide repeat domain"/>
    <property type="match status" value="1"/>
</dbReference>
<name>A0ABQ9J3V6_9CUCU</name>
<dbReference type="PANTHER" id="PTHR44200:SF1">
    <property type="entry name" value="DNAJ HOMOLOG SUBFAMILY C MEMBER 7"/>
    <property type="match status" value="1"/>
</dbReference>
<evidence type="ECO:0000313" key="1">
    <source>
        <dbReference type="EMBL" id="KAJ8971833.1"/>
    </source>
</evidence>
<sequence length="97" mass="11076">MYSEALEIDPLNKKTNAKLYFNRATALSRLSKTKEAIIDCTTALNLDETYLKALLRRAKCYMDLDIDPTQVFQSFFNNGHNQDFSFGFPGGFSFQFG</sequence>
<evidence type="ECO:0000313" key="2">
    <source>
        <dbReference type="Proteomes" id="UP001162164"/>
    </source>
</evidence>
<proteinExistence type="predicted"/>
<keyword evidence="2" id="KW-1185">Reference proteome</keyword>
<dbReference type="InterPro" id="IPR019734">
    <property type="entry name" value="TPR_rpt"/>
</dbReference>
<gene>
    <name evidence="1" type="ORF">NQ317_011769</name>
</gene>
<dbReference type="InterPro" id="IPR052758">
    <property type="entry name" value="SRC_co-chaperone"/>
</dbReference>
<dbReference type="InterPro" id="IPR011990">
    <property type="entry name" value="TPR-like_helical_dom_sf"/>
</dbReference>
<organism evidence="1 2">
    <name type="scientific">Molorchus minor</name>
    <dbReference type="NCBI Taxonomy" id="1323400"/>
    <lineage>
        <taxon>Eukaryota</taxon>
        <taxon>Metazoa</taxon>
        <taxon>Ecdysozoa</taxon>
        <taxon>Arthropoda</taxon>
        <taxon>Hexapoda</taxon>
        <taxon>Insecta</taxon>
        <taxon>Pterygota</taxon>
        <taxon>Neoptera</taxon>
        <taxon>Endopterygota</taxon>
        <taxon>Coleoptera</taxon>
        <taxon>Polyphaga</taxon>
        <taxon>Cucujiformia</taxon>
        <taxon>Chrysomeloidea</taxon>
        <taxon>Cerambycidae</taxon>
        <taxon>Lamiinae</taxon>
        <taxon>Monochamini</taxon>
        <taxon>Molorchus</taxon>
    </lineage>
</organism>
<dbReference type="SMART" id="SM00028">
    <property type="entry name" value="TPR"/>
    <property type="match status" value="1"/>
</dbReference>
<dbReference type="SUPFAM" id="SSF48452">
    <property type="entry name" value="TPR-like"/>
    <property type="match status" value="1"/>
</dbReference>
<comment type="caution">
    <text evidence="1">The sequence shown here is derived from an EMBL/GenBank/DDBJ whole genome shotgun (WGS) entry which is preliminary data.</text>
</comment>
<accession>A0ABQ9J3V6</accession>
<dbReference type="EMBL" id="JAPWTJ010001428">
    <property type="protein sequence ID" value="KAJ8971833.1"/>
    <property type="molecule type" value="Genomic_DNA"/>
</dbReference>
<protein>
    <submittedName>
        <fullName evidence="1">Uncharacterized protein</fullName>
    </submittedName>
</protein>